<feature type="region of interest" description="Disordered" evidence="1">
    <location>
        <begin position="1"/>
        <end position="32"/>
    </location>
</feature>
<keyword evidence="3" id="KW-1185">Reference proteome</keyword>
<gene>
    <name evidence="2" type="ORF">RUM44_008953</name>
</gene>
<name>A0ABR1ARD6_POLSC</name>
<feature type="compositionally biased region" description="Basic and acidic residues" evidence="1">
    <location>
        <begin position="1"/>
        <end position="24"/>
    </location>
</feature>
<feature type="compositionally biased region" description="Acidic residues" evidence="1">
    <location>
        <begin position="68"/>
        <end position="79"/>
    </location>
</feature>
<feature type="region of interest" description="Disordered" evidence="1">
    <location>
        <begin position="66"/>
        <end position="92"/>
    </location>
</feature>
<evidence type="ECO:0000313" key="2">
    <source>
        <dbReference type="EMBL" id="KAK6626480.1"/>
    </source>
</evidence>
<reference evidence="2 3" key="1">
    <citation type="submission" date="2023-09" db="EMBL/GenBank/DDBJ databases">
        <title>Genomes of two closely related lineages of the louse Polyplax serrata with different host specificities.</title>
        <authorList>
            <person name="Martinu J."/>
            <person name="Tarabai H."/>
            <person name="Stefka J."/>
            <person name="Hypsa V."/>
        </authorList>
    </citation>
    <scope>NUCLEOTIDE SEQUENCE [LARGE SCALE GENOMIC DNA]</scope>
    <source>
        <strain evidence="2">98ZLc_SE</strain>
    </source>
</reference>
<accession>A0ABR1ARD6</accession>
<dbReference type="EMBL" id="JAWJWF010000045">
    <property type="protein sequence ID" value="KAK6626480.1"/>
    <property type="molecule type" value="Genomic_DNA"/>
</dbReference>
<organism evidence="2 3">
    <name type="scientific">Polyplax serrata</name>
    <name type="common">Common mouse louse</name>
    <dbReference type="NCBI Taxonomy" id="468196"/>
    <lineage>
        <taxon>Eukaryota</taxon>
        <taxon>Metazoa</taxon>
        <taxon>Ecdysozoa</taxon>
        <taxon>Arthropoda</taxon>
        <taxon>Hexapoda</taxon>
        <taxon>Insecta</taxon>
        <taxon>Pterygota</taxon>
        <taxon>Neoptera</taxon>
        <taxon>Paraneoptera</taxon>
        <taxon>Psocodea</taxon>
        <taxon>Troctomorpha</taxon>
        <taxon>Phthiraptera</taxon>
        <taxon>Anoplura</taxon>
        <taxon>Polyplacidae</taxon>
        <taxon>Polyplax</taxon>
    </lineage>
</organism>
<protein>
    <submittedName>
        <fullName evidence="2">Uncharacterized protein</fullName>
    </submittedName>
</protein>
<evidence type="ECO:0000256" key="1">
    <source>
        <dbReference type="SAM" id="MobiDB-lite"/>
    </source>
</evidence>
<evidence type="ECO:0000313" key="3">
    <source>
        <dbReference type="Proteomes" id="UP001359485"/>
    </source>
</evidence>
<comment type="caution">
    <text evidence="2">The sequence shown here is derived from an EMBL/GenBank/DDBJ whole genome shotgun (WGS) entry which is preliminary data.</text>
</comment>
<dbReference type="Proteomes" id="UP001359485">
    <property type="component" value="Unassembled WGS sequence"/>
</dbReference>
<sequence length="126" mass="14594">MVKKEEKDIEKEETLRAPEGKKEIGFGPPQRVNLRERKPSEASIVLPVIDSSAGRIICLWQSARLREEEQEDEEEVDEERQDRIPAGKSKRQNGLRSLITHFGLRKRVPTGQWNQRFLVYDSPNAN</sequence>
<proteinExistence type="predicted"/>